<dbReference type="InterPro" id="IPR003593">
    <property type="entry name" value="AAA+_ATPase"/>
</dbReference>
<dbReference type="PROSITE" id="PS50893">
    <property type="entry name" value="ABC_TRANSPORTER_2"/>
    <property type="match status" value="2"/>
</dbReference>
<keyword evidence="5" id="KW-1185">Reference proteome</keyword>
<dbReference type="RefSeq" id="WP_224037653.1">
    <property type="nucleotide sequence ID" value="NZ_AP024849.1"/>
</dbReference>
<dbReference type="InterPro" id="IPR027417">
    <property type="entry name" value="P-loop_NTPase"/>
</dbReference>
<feature type="domain" description="ABC transporter" evidence="3">
    <location>
        <begin position="289"/>
        <end position="498"/>
    </location>
</feature>
<dbReference type="NCBIfam" id="NF043038">
    <property type="entry name" value="ABCF_CplR"/>
    <property type="match status" value="1"/>
</dbReference>
<proteinExistence type="predicted"/>
<dbReference type="PANTHER" id="PTHR42855:SF2">
    <property type="entry name" value="DRUG RESISTANCE ABC TRANSPORTER,ATP-BINDING PROTEIN"/>
    <property type="match status" value="1"/>
</dbReference>
<dbReference type="PROSITE" id="PS00211">
    <property type="entry name" value="ABC_TRANSPORTER_1"/>
    <property type="match status" value="1"/>
</dbReference>
<evidence type="ECO:0000259" key="3">
    <source>
        <dbReference type="PROSITE" id="PS50893"/>
    </source>
</evidence>
<evidence type="ECO:0000256" key="1">
    <source>
        <dbReference type="ARBA" id="ARBA00022741"/>
    </source>
</evidence>
<protein>
    <submittedName>
        <fullName evidence="4">ABC-F type ribosomal protection protein</fullName>
    </submittedName>
</protein>
<dbReference type="SMART" id="SM00382">
    <property type="entry name" value="AAA"/>
    <property type="match status" value="2"/>
</dbReference>
<dbReference type="EMBL" id="AP024849">
    <property type="protein sequence ID" value="BCZ46132.1"/>
    <property type="molecule type" value="Genomic_DNA"/>
</dbReference>
<dbReference type="Gene3D" id="3.40.50.300">
    <property type="entry name" value="P-loop containing nucleotide triphosphate hydrolases"/>
    <property type="match status" value="3"/>
</dbReference>
<dbReference type="CDD" id="cd03221">
    <property type="entry name" value="ABCF_EF-3"/>
    <property type="match status" value="2"/>
</dbReference>
<dbReference type="InterPro" id="IPR017871">
    <property type="entry name" value="ABC_transporter-like_CS"/>
</dbReference>
<keyword evidence="1" id="KW-0547">Nucleotide-binding</keyword>
<keyword evidence="2" id="KW-0067">ATP-binding</keyword>
<dbReference type="SUPFAM" id="SSF52540">
    <property type="entry name" value="P-loop containing nucleoside triphosphate hydrolases"/>
    <property type="match status" value="2"/>
</dbReference>
<dbReference type="Pfam" id="PF00005">
    <property type="entry name" value="ABC_tran"/>
    <property type="match status" value="2"/>
</dbReference>
<evidence type="ECO:0000313" key="5">
    <source>
        <dbReference type="Proteomes" id="UP000824633"/>
    </source>
</evidence>
<evidence type="ECO:0000313" key="4">
    <source>
        <dbReference type="EMBL" id="BCZ46132.1"/>
    </source>
</evidence>
<gene>
    <name evidence="4" type="ORF">psyc5s11_21990</name>
</gene>
<name>A0ABN6IVE5_9CLOT</name>
<dbReference type="Proteomes" id="UP000824633">
    <property type="component" value="Chromosome"/>
</dbReference>
<feature type="domain" description="ABC transporter" evidence="3">
    <location>
        <begin position="4"/>
        <end position="194"/>
    </location>
</feature>
<dbReference type="InterPro" id="IPR051309">
    <property type="entry name" value="ABCF_ATPase"/>
</dbReference>
<reference evidence="5" key="1">
    <citation type="submission" date="2021-07" db="EMBL/GenBank/DDBJ databases">
        <title>Complete genome sequencing of a Clostridium isolate.</title>
        <authorList>
            <person name="Ueki A."/>
            <person name="Tonouchi A."/>
        </authorList>
    </citation>
    <scope>NUCLEOTIDE SEQUENCE [LARGE SCALE GENOMIC DNA]</scope>
    <source>
        <strain evidence="5">C5S11</strain>
    </source>
</reference>
<sequence length="548" mass="62949">MQLAKLDNVKKYYGDRLILDIKDFKILEEDRIGIVGENGAGKTTMLNILLKNIQCDEGQIFLTESYSYISQMEEYFGECEKSKVKKLFNAPDNYEDFLSGGEKIKLKIANALSENKKLIIADEPTSNLDGKSIKVLETMLKNYKGALLLVSHDREILDSLCNTIVEIEDGKISVYKGNYSKYLELKSIERKREETEHNEYLIEKKKLENAVIGKKELSDSIRKTPKRMGNSEARLHKMGGQKQKGKIDKNIKALKSRIDHLEVKEKPKTINETKINIQAGMEIISKNIIEVNKLNLSVDNKLLIKDAIFKIKRGRKVGIIGDNGCGKTTLLKEILKRENENIKVASRVTIGYFDQGQSILQKEKSILDNVRENCSYEQSFVRINLDNFGFKGEEVYKTVNTLSGGEKVKVALCKVLLSDNNILILDEPTNYLDIKAMEALEKALKNTEKTVIIVCHDRKFIENICDYIIEIKDKNVNEFDGSYKEYIKVKNRPEINKTEKINTEKLLLIQIKFSEVISMLSIEKDICKRENLEYEYNKLLKDIRELKN</sequence>
<evidence type="ECO:0000256" key="2">
    <source>
        <dbReference type="ARBA" id="ARBA00022840"/>
    </source>
</evidence>
<organism evidence="4 5">
    <name type="scientific">Clostridium gelidum</name>
    <dbReference type="NCBI Taxonomy" id="704125"/>
    <lineage>
        <taxon>Bacteria</taxon>
        <taxon>Bacillati</taxon>
        <taxon>Bacillota</taxon>
        <taxon>Clostridia</taxon>
        <taxon>Eubacteriales</taxon>
        <taxon>Clostridiaceae</taxon>
        <taxon>Clostridium</taxon>
    </lineage>
</organism>
<dbReference type="InterPro" id="IPR003439">
    <property type="entry name" value="ABC_transporter-like_ATP-bd"/>
</dbReference>
<dbReference type="PANTHER" id="PTHR42855">
    <property type="entry name" value="ABC TRANSPORTER ATP-BINDING SUBUNIT"/>
    <property type="match status" value="1"/>
</dbReference>
<accession>A0ABN6IVE5</accession>
<dbReference type="NCBIfam" id="NF000355">
    <property type="entry name" value="ribo_prot_ABC_F"/>
    <property type="match status" value="1"/>
</dbReference>